<keyword evidence="1" id="KW-0809">Transit peptide</keyword>
<dbReference type="NCBIfam" id="TIGR03317">
    <property type="entry name" value="ygfZ_signature"/>
    <property type="match status" value="1"/>
</dbReference>
<dbReference type="AlphaFoldDB" id="A0A922P3R3"/>
<dbReference type="InterPro" id="IPR017703">
    <property type="entry name" value="YgfZ/GCV_T_CS"/>
</dbReference>
<evidence type="ECO:0000259" key="2">
    <source>
        <dbReference type="Pfam" id="PF25455"/>
    </source>
</evidence>
<dbReference type="Pfam" id="PF25455">
    <property type="entry name" value="Beta-barrel_CAF17_C"/>
    <property type="match status" value="1"/>
</dbReference>
<dbReference type="OrthoDB" id="9796287at2"/>
<evidence type="ECO:0000313" key="3">
    <source>
        <dbReference type="EMBL" id="KEQ06935.1"/>
    </source>
</evidence>
<dbReference type="InterPro" id="IPR045179">
    <property type="entry name" value="YgfZ/GcvT"/>
</dbReference>
<keyword evidence="4" id="KW-1185">Reference proteome</keyword>
<dbReference type="RefSeq" id="WP_037167478.1">
    <property type="nucleotide sequence ID" value="NZ_CAJXID010000043.1"/>
</dbReference>
<dbReference type="Gene3D" id="3.30.1360.120">
    <property type="entry name" value="Probable tRNA modification gtpase trme, domain 1"/>
    <property type="match status" value="2"/>
</dbReference>
<reference evidence="3 4" key="1">
    <citation type="submission" date="2014-06" db="EMBL/GenBank/DDBJ databases">
        <title>Rhizobium pelagicum/R2-400B4.</title>
        <authorList>
            <person name="Kimes N.E."/>
            <person name="Lopez-Perez M."/>
        </authorList>
    </citation>
    <scope>NUCLEOTIDE SEQUENCE [LARGE SCALE GENOMIC DNA]</scope>
    <source>
        <strain evidence="3 4">R2-400B4</strain>
    </source>
</reference>
<dbReference type="SUPFAM" id="SSF103025">
    <property type="entry name" value="Folate-binding domain"/>
    <property type="match status" value="1"/>
</dbReference>
<dbReference type="InterPro" id="IPR057460">
    <property type="entry name" value="CAF17_C"/>
</dbReference>
<dbReference type="InterPro" id="IPR027266">
    <property type="entry name" value="TrmE/GcvT-like"/>
</dbReference>
<dbReference type="GO" id="GO:0016226">
    <property type="term" value="P:iron-sulfur cluster assembly"/>
    <property type="evidence" value="ECO:0007669"/>
    <property type="project" value="TreeGrafter"/>
</dbReference>
<dbReference type="PANTHER" id="PTHR22602:SF0">
    <property type="entry name" value="TRANSFERASE CAF17, MITOCHONDRIAL-RELATED"/>
    <property type="match status" value="1"/>
</dbReference>
<comment type="caution">
    <text evidence="3">The sequence shown here is derived from an EMBL/GenBank/DDBJ whole genome shotgun (WGS) entry which is preliminary data.</text>
</comment>
<proteinExistence type="predicted"/>
<evidence type="ECO:0000313" key="4">
    <source>
        <dbReference type="Proteomes" id="UP000052167"/>
    </source>
</evidence>
<dbReference type="Proteomes" id="UP000052167">
    <property type="component" value="Unassembled WGS sequence"/>
</dbReference>
<organism evidence="3 4">
    <name type="scientific">Pseudorhizobium pelagicum</name>
    <dbReference type="NCBI Taxonomy" id="1509405"/>
    <lineage>
        <taxon>Bacteria</taxon>
        <taxon>Pseudomonadati</taxon>
        <taxon>Pseudomonadota</taxon>
        <taxon>Alphaproteobacteria</taxon>
        <taxon>Hyphomicrobiales</taxon>
        <taxon>Rhizobiaceae</taxon>
        <taxon>Rhizobium/Agrobacterium group</taxon>
        <taxon>Pseudorhizobium</taxon>
    </lineage>
</organism>
<evidence type="ECO:0000256" key="1">
    <source>
        <dbReference type="ARBA" id="ARBA00022946"/>
    </source>
</evidence>
<dbReference type="EMBL" id="JOKJ01000014">
    <property type="protein sequence ID" value="KEQ06935.1"/>
    <property type="molecule type" value="Genomic_DNA"/>
</dbReference>
<name>A0A922P3R3_9HYPH</name>
<gene>
    <name evidence="3" type="ORF">GV68_05615</name>
</gene>
<accession>A0A922P3R3</accession>
<feature type="domain" description="CAF17 C-terminal" evidence="2">
    <location>
        <begin position="197"/>
        <end position="268"/>
    </location>
</feature>
<dbReference type="PANTHER" id="PTHR22602">
    <property type="entry name" value="TRANSFERASE CAF17, MITOCHONDRIAL-RELATED"/>
    <property type="match status" value="1"/>
</dbReference>
<protein>
    <submittedName>
        <fullName evidence="3">Aminomethyltransferase</fullName>
    </submittedName>
</protein>
<sequence length="281" mass="29686">MPAAYLPERRFVRVSGPDAEPFLQNLITTDLPALAAGEARPGALLTPQGKILFDFTVWRDGDALVLETDVSQQDALLRRLTMYKLRAPVEIALLQDEGTTVTWGEHADEAGPADLRFTKAGIRLVRRPGPISVETPVGDYDALRIEAGVAVSGADFALQDAFPHDVLMDLNCGLSFRKGCYVGQEVVSRMQHRGTARRRLAIIRSDSDLPATGTPITAGGKPVGALGTVSGNAALAIVRIDRIGAALAAGVPLIAGDLPVTASLPDWSGLAFPAGDDEADA</sequence>